<proteinExistence type="inferred from homology"/>
<dbReference type="SUPFAM" id="SSF56219">
    <property type="entry name" value="DNase I-like"/>
    <property type="match status" value="1"/>
</dbReference>
<dbReference type="AlphaFoldDB" id="A0A517Z7W4"/>
<evidence type="ECO:0000256" key="3">
    <source>
        <dbReference type="ARBA" id="ARBA00022801"/>
    </source>
</evidence>
<keyword evidence="5" id="KW-0269">Exonuclease</keyword>
<accession>A0A517Z7W4</accession>
<sequence length="324" mass="35765">MLSTAHWGRFLLLGLLALLPLGCSDQVSDFVPPSVFIEGQGSGAGSEGTASGDAAAVARPSIRDEISLASWNIQVFGRSKIAKPEVMETIVDVIRRFDVIAIQEVRSSDQSVISRFLSMINEDGYRYGVVVGPRIGRTVSKEQYLFLYDTSRIEVIDGSVYTVPDPRDRLHREPLVASFRVIGALSGNPWTFTLVNIHTDPDEVDTEVDALYDVVRLVRQTDSEDDVILMGDLNADPHELGELADLPNLMWTVTSQPTNTRKTETYDNILFSGTSTREFTGAAGVLDLEYEYALTRDQALDVSDHLPVWATFAPVETPEQIAVR</sequence>
<feature type="domain" description="Endonuclease/exonuclease/phosphatase" evidence="4">
    <location>
        <begin position="69"/>
        <end position="305"/>
    </location>
</feature>
<dbReference type="EMBL" id="CP036275">
    <property type="protein sequence ID" value="QDU38580.1"/>
    <property type="molecule type" value="Genomic_DNA"/>
</dbReference>
<dbReference type="InterPro" id="IPR036691">
    <property type="entry name" value="Endo/exonu/phosph_ase_sf"/>
</dbReference>
<dbReference type="PANTHER" id="PTHR11371">
    <property type="entry name" value="DEOXYRIBONUCLEASE"/>
    <property type="match status" value="1"/>
</dbReference>
<dbReference type="PANTHER" id="PTHR11371:SF31">
    <property type="entry name" value="EXTRACELLULAR NUCLEASE"/>
    <property type="match status" value="1"/>
</dbReference>
<name>A0A517Z7W4_9PLAN</name>
<dbReference type="GO" id="GO:0004519">
    <property type="term" value="F:endonuclease activity"/>
    <property type="evidence" value="ECO:0007669"/>
    <property type="project" value="UniProtKB-KW"/>
</dbReference>
<evidence type="ECO:0000256" key="2">
    <source>
        <dbReference type="ARBA" id="ARBA00022722"/>
    </source>
</evidence>
<evidence type="ECO:0000313" key="5">
    <source>
        <dbReference type="EMBL" id="QDU38580.1"/>
    </source>
</evidence>
<comment type="similarity">
    <text evidence="1">Belongs to the DNase I family.</text>
</comment>
<keyword evidence="2" id="KW-0540">Nuclease</keyword>
<dbReference type="OrthoDB" id="5500612at2"/>
<dbReference type="InterPro" id="IPR016202">
    <property type="entry name" value="DNase_I"/>
</dbReference>
<protein>
    <submittedName>
        <fullName evidence="5">Endonuclease/Exonuclease/phosphatase family protein</fullName>
    </submittedName>
</protein>
<evidence type="ECO:0000313" key="6">
    <source>
        <dbReference type="Proteomes" id="UP000320496"/>
    </source>
</evidence>
<dbReference type="GO" id="GO:0004527">
    <property type="term" value="F:exonuclease activity"/>
    <property type="evidence" value="ECO:0007669"/>
    <property type="project" value="UniProtKB-KW"/>
</dbReference>
<dbReference type="Pfam" id="PF03372">
    <property type="entry name" value="Exo_endo_phos"/>
    <property type="match status" value="1"/>
</dbReference>
<keyword evidence="5" id="KW-0255">Endonuclease</keyword>
<keyword evidence="6" id="KW-1185">Reference proteome</keyword>
<dbReference type="KEGG" id="mri:Mal4_29090"/>
<reference evidence="5 6" key="1">
    <citation type="submission" date="2019-02" db="EMBL/GenBank/DDBJ databases">
        <title>Deep-cultivation of Planctomycetes and their phenomic and genomic characterization uncovers novel biology.</title>
        <authorList>
            <person name="Wiegand S."/>
            <person name="Jogler M."/>
            <person name="Boedeker C."/>
            <person name="Pinto D."/>
            <person name="Vollmers J."/>
            <person name="Rivas-Marin E."/>
            <person name="Kohn T."/>
            <person name="Peeters S.H."/>
            <person name="Heuer A."/>
            <person name="Rast P."/>
            <person name="Oberbeckmann S."/>
            <person name="Bunk B."/>
            <person name="Jeske O."/>
            <person name="Meyerdierks A."/>
            <person name="Storesund J.E."/>
            <person name="Kallscheuer N."/>
            <person name="Luecker S."/>
            <person name="Lage O.M."/>
            <person name="Pohl T."/>
            <person name="Merkel B.J."/>
            <person name="Hornburger P."/>
            <person name="Mueller R.-W."/>
            <person name="Bruemmer F."/>
            <person name="Labrenz M."/>
            <person name="Spormann A.M."/>
            <person name="Op den Camp H."/>
            <person name="Overmann J."/>
            <person name="Amann R."/>
            <person name="Jetten M.S.M."/>
            <person name="Mascher T."/>
            <person name="Medema M.H."/>
            <person name="Devos D.P."/>
            <person name="Kaster A.-K."/>
            <person name="Ovreas L."/>
            <person name="Rohde M."/>
            <person name="Galperin M.Y."/>
            <person name="Jogler C."/>
        </authorList>
    </citation>
    <scope>NUCLEOTIDE SEQUENCE [LARGE SCALE GENOMIC DNA]</scope>
    <source>
        <strain evidence="5 6">Mal4</strain>
    </source>
</reference>
<dbReference type="Proteomes" id="UP000320496">
    <property type="component" value="Chromosome"/>
</dbReference>
<dbReference type="RefSeq" id="WP_145369846.1">
    <property type="nucleotide sequence ID" value="NZ_CP036275.1"/>
</dbReference>
<dbReference type="PRINTS" id="PR00130">
    <property type="entry name" value="DNASEI"/>
</dbReference>
<dbReference type="SMART" id="SM00476">
    <property type="entry name" value="DNaseIc"/>
    <property type="match status" value="1"/>
</dbReference>
<gene>
    <name evidence="5" type="ORF">Mal4_29090</name>
</gene>
<dbReference type="GO" id="GO:0006308">
    <property type="term" value="P:DNA catabolic process"/>
    <property type="evidence" value="ECO:0007669"/>
    <property type="project" value="InterPro"/>
</dbReference>
<dbReference type="GO" id="GO:0004536">
    <property type="term" value="F:DNA nuclease activity"/>
    <property type="evidence" value="ECO:0007669"/>
    <property type="project" value="InterPro"/>
</dbReference>
<dbReference type="Gene3D" id="3.60.10.10">
    <property type="entry name" value="Endonuclease/exonuclease/phosphatase"/>
    <property type="match status" value="1"/>
</dbReference>
<dbReference type="InterPro" id="IPR005135">
    <property type="entry name" value="Endo/exonuclease/phosphatase"/>
</dbReference>
<evidence type="ECO:0000259" key="4">
    <source>
        <dbReference type="Pfam" id="PF03372"/>
    </source>
</evidence>
<keyword evidence="3" id="KW-0378">Hydrolase</keyword>
<organism evidence="5 6">
    <name type="scientific">Maioricimonas rarisocia</name>
    <dbReference type="NCBI Taxonomy" id="2528026"/>
    <lineage>
        <taxon>Bacteria</taxon>
        <taxon>Pseudomonadati</taxon>
        <taxon>Planctomycetota</taxon>
        <taxon>Planctomycetia</taxon>
        <taxon>Planctomycetales</taxon>
        <taxon>Planctomycetaceae</taxon>
        <taxon>Maioricimonas</taxon>
    </lineage>
</organism>
<evidence type="ECO:0000256" key="1">
    <source>
        <dbReference type="ARBA" id="ARBA00007359"/>
    </source>
</evidence>